<dbReference type="EMBL" id="JAFNEN010000833">
    <property type="protein sequence ID" value="KAG8176979.1"/>
    <property type="molecule type" value="Genomic_DNA"/>
</dbReference>
<gene>
    <name evidence="6" type="ORF">JTE90_024799</name>
</gene>
<reference evidence="6 7" key="1">
    <citation type="journal article" date="2022" name="Nat. Ecol. Evol.">
        <title>A masculinizing supergene underlies an exaggerated male reproductive morph in a spider.</title>
        <authorList>
            <person name="Hendrickx F."/>
            <person name="De Corte Z."/>
            <person name="Sonet G."/>
            <person name="Van Belleghem S.M."/>
            <person name="Kostlbacher S."/>
            <person name="Vangestel C."/>
        </authorList>
    </citation>
    <scope>NUCLEOTIDE SEQUENCE [LARGE SCALE GENOMIC DNA]</scope>
    <source>
        <strain evidence="6">W744_W776</strain>
    </source>
</reference>
<keyword evidence="7" id="KW-1185">Reference proteome</keyword>
<accession>A0AAV6U0F4</accession>
<feature type="domain" description="ILCR1 Ig-like" evidence="5">
    <location>
        <begin position="185"/>
        <end position="266"/>
    </location>
</feature>
<keyword evidence="2" id="KW-1133">Transmembrane helix</keyword>
<feature type="chain" id="PRO_5043395015" description="SEFIR domain-containing protein" evidence="3">
    <location>
        <begin position="21"/>
        <end position="627"/>
    </location>
</feature>
<dbReference type="Proteomes" id="UP000827092">
    <property type="component" value="Unassembled WGS sequence"/>
</dbReference>
<protein>
    <recommendedName>
        <fullName evidence="8">SEFIR domain-containing protein</fullName>
    </recommendedName>
</protein>
<keyword evidence="2" id="KW-0812">Transmembrane</keyword>
<dbReference type="Pfam" id="PF08357">
    <property type="entry name" value="SEFIR"/>
    <property type="match status" value="1"/>
</dbReference>
<feature type="region of interest" description="Disordered" evidence="1">
    <location>
        <begin position="531"/>
        <end position="627"/>
    </location>
</feature>
<feature type="compositionally biased region" description="Basic and acidic residues" evidence="1">
    <location>
        <begin position="600"/>
        <end position="610"/>
    </location>
</feature>
<keyword evidence="2" id="KW-0472">Membrane</keyword>
<evidence type="ECO:0000256" key="3">
    <source>
        <dbReference type="SAM" id="SignalP"/>
    </source>
</evidence>
<dbReference type="Pfam" id="PF23608">
    <property type="entry name" value="Ig_ILCR1"/>
    <property type="match status" value="1"/>
</dbReference>
<comment type="caution">
    <text evidence="6">The sequence shown here is derived from an EMBL/GenBank/DDBJ whole genome shotgun (WGS) entry which is preliminary data.</text>
</comment>
<proteinExistence type="predicted"/>
<dbReference type="InterPro" id="IPR057066">
    <property type="entry name" value="Ig_ILCR1"/>
</dbReference>
<evidence type="ECO:0000259" key="4">
    <source>
        <dbReference type="Pfam" id="PF08357"/>
    </source>
</evidence>
<evidence type="ECO:0008006" key="8">
    <source>
        <dbReference type="Google" id="ProtNLM"/>
    </source>
</evidence>
<organism evidence="6 7">
    <name type="scientific">Oedothorax gibbosus</name>
    <dbReference type="NCBI Taxonomy" id="931172"/>
    <lineage>
        <taxon>Eukaryota</taxon>
        <taxon>Metazoa</taxon>
        <taxon>Ecdysozoa</taxon>
        <taxon>Arthropoda</taxon>
        <taxon>Chelicerata</taxon>
        <taxon>Arachnida</taxon>
        <taxon>Araneae</taxon>
        <taxon>Araneomorphae</taxon>
        <taxon>Entelegynae</taxon>
        <taxon>Araneoidea</taxon>
        <taxon>Linyphiidae</taxon>
        <taxon>Erigoninae</taxon>
        <taxon>Oedothorax</taxon>
    </lineage>
</organism>
<evidence type="ECO:0000313" key="6">
    <source>
        <dbReference type="EMBL" id="KAG8176979.1"/>
    </source>
</evidence>
<feature type="transmembrane region" description="Helical" evidence="2">
    <location>
        <begin position="287"/>
        <end position="307"/>
    </location>
</feature>
<evidence type="ECO:0000259" key="5">
    <source>
        <dbReference type="Pfam" id="PF23608"/>
    </source>
</evidence>
<dbReference type="InterPro" id="IPR013568">
    <property type="entry name" value="SEFIR_dom"/>
</dbReference>
<feature type="domain" description="SEFIR" evidence="4">
    <location>
        <begin position="323"/>
        <end position="460"/>
    </location>
</feature>
<keyword evidence="3" id="KW-0732">Signal</keyword>
<evidence type="ECO:0000256" key="1">
    <source>
        <dbReference type="SAM" id="MobiDB-lite"/>
    </source>
</evidence>
<evidence type="ECO:0000313" key="7">
    <source>
        <dbReference type="Proteomes" id="UP000827092"/>
    </source>
</evidence>
<feature type="signal peptide" evidence="3">
    <location>
        <begin position="1"/>
        <end position="20"/>
    </location>
</feature>
<name>A0AAV6U0F4_9ARAC</name>
<sequence>MVSFETKWPIFWHFFLVVTAIRYPNDRCGQNDCSTQLWDGISPGFSRDCVQYLSSFTKAPAIPLELEEEAKFSVSISPYVAQLYITGSSWDVSALNISFAIHMEGVDGLAIKIKHKNVIKCRFFDFRDQRRFISRPISFFYDCLRYLVESKLQNVEMDFISLPSHEHISYNVYIPPIMLKKTPCDWQPVIMVFCGSLAKGVIKVKFSRPPSQFLISSCTVELVDNSTNEIISNSIVSTNNTEDMLVAKFLLVPEGLYKVVVKPYLENCLFTTTEVFQVQHFKQVLDITTVILICIIFVFIICSFAVYKVCYVSHKLSVTVKRALIVHSFDNQEHEEFVTAFVDFLNQSSRFKVSTIYESEDLIDECWEADLIIFLISQGLLITLDKDDDRQIRIGHKLPTQLKNASSHIFYEFFHTEHFHKKEKCKIIFKYAKNLKISDYIEERTGTRFNLPEDYNSFLSFSHGIFTTISSNMFCPQFTIDFNSSLTEKLKRVPVADEKTDVVCFVPKEKTEESESQKLCEESVVEIHSASSFDDSEFTEGGRMNSIADFEGSSDDGSNEGVDQPLFDGKSPDNVGGIEGGRMNSTADFEGSSDDGSNEGEDRSLFDGKSPDNVGGITETEELFARV</sequence>
<evidence type="ECO:0000256" key="2">
    <source>
        <dbReference type="SAM" id="Phobius"/>
    </source>
</evidence>
<dbReference type="AlphaFoldDB" id="A0AAV6U0F4"/>